<keyword evidence="15 22" id="KW-1133">Transmembrane helix</keyword>
<dbReference type="PROSITE" id="PS00108">
    <property type="entry name" value="PROTEIN_KINASE_ST"/>
    <property type="match status" value="1"/>
</dbReference>
<comment type="subcellular location">
    <subcellularLocation>
        <location evidence="1">Cell membrane</location>
        <topology evidence="1">Single-pass membrane protein</topology>
    </subcellularLocation>
</comment>
<gene>
    <name evidence="25" type="primary">LOC108660466</name>
</gene>
<evidence type="ECO:0000256" key="3">
    <source>
        <dbReference type="ARBA" id="ARBA00012513"/>
    </source>
</evidence>
<evidence type="ECO:0000313" key="25">
    <source>
        <dbReference type="RefSeq" id="XP_017979767.1"/>
    </source>
</evidence>
<keyword evidence="10" id="KW-0732">Signal</keyword>
<evidence type="ECO:0000256" key="1">
    <source>
        <dbReference type="ARBA" id="ARBA00004162"/>
    </source>
</evidence>
<keyword evidence="7" id="KW-0433">Leucine-rich repeat</keyword>
<dbReference type="KEGG" id="tcc:108660466"/>
<comment type="similarity">
    <text evidence="2">Belongs to the protein kinase superfamily. Ser/Thr protein kinase family.</text>
</comment>
<dbReference type="PROSITE" id="PS50011">
    <property type="entry name" value="PROTEIN_KINASE_DOM"/>
    <property type="match status" value="1"/>
</dbReference>
<dbReference type="FunFam" id="3.30.200.20:FF:000661">
    <property type="entry name" value="Serine-threonine protein kinase plant-type"/>
    <property type="match status" value="1"/>
</dbReference>
<evidence type="ECO:0000313" key="24">
    <source>
        <dbReference type="Proteomes" id="UP000694886"/>
    </source>
</evidence>
<keyword evidence="8" id="KW-0808">Transferase</keyword>
<dbReference type="GO" id="GO:0005524">
    <property type="term" value="F:ATP binding"/>
    <property type="evidence" value="ECO:0007669"/>
    <property type="project" value="UniProtKB-UniRule"/>
</dbReference>
<dbReference type="PANTHER" id="PTHR27008:SF585">
    <property type="entry name" value="PROTEIN KINASE DOMAIN-CONTAINING PROTEIN"/>
    <property type="match status" value="1"/>
</dbReference>
<keyword evidence="9 22" id="KW-0812">Transmembrane</keyword>
<name>A0AB32WQ33_THECC</name>
<dbReference type="Gene3D" id="3.30.200.20">
    <property type="entry name" value="Phosphorylase Kinase, domain 1"/>
    <property type="match status" value="1"/>
</dbReference>
<keyword evidence="12 21" id="KW-0547">Nucleotide-binding</keyword>
<dbReference type="SMART" id="SM00369">
    <property type="entry name" value="LRR_TYP"/>
    <property type="match status" value="13"/>
</dbReference>
<dbReference type="InterPro" id="IPR032675">
    <property type="entry name" value="LRR_dom_sf"/>
</dbReference>
<evidence type="ECO:0000256" key="14">
    <source>
        <dbReference type="ARBA" id="ARBA00022840"/>
    </source>
</evidence>
<evidence type="ECO:0000256" key="8">
    <source>
        <dbReference type="ARBA" id="ARBA00022679"/>
    </source>
</evidence>
<evidence type="ECO:0000256" key="16">
    <source>
        <dbReference type="ARBA" id="ARBA00023136"/>
    </source>
</evidence>
<dbReference type="AlphaFoldDB" id="A0AB32WQ33"/>
<accession>A0AB32WQ33</accession>
<dbReference type="InterPro" id="IPR011009">
    <property type="entry name" value="Kinase-like_dom_sf"/>
</dbReference>
<dbReference type="InterPro" id="IPR051809">
    <property type="entry name" value="Plant_receptor-like_S/T_kinase"/>
</dbReference>
<dbReference type="InterPro" id="IPR008271">
    <property type="entry name" value="Ser/Thr_kinase_AS"/>
</dbReference>
<sequence>MGNTRFIVALMVVVVVVVLPNFGVSFSIKSATTNISTDQLALLALKARVNSDLLATNWSTATSICNWVGVTCGSRHHRVTSLNLFGMNLFGTIPPDMGNLSFVAFLDIGNNSFHGSLPIALANLRRLKHLILRYNNFNGEIPSWFGSFPKLQNLSLDGNNFVGAIPTSLCSLSKLQVLSLQNNNLQGHIPVEIGNLSSLRFLDLSSNQLSGSIPSSIFSISSLLEIYLTQNQLIGSIPSIPLNMSSLQNIALTFNNLTGHISSDMFDRLPKLKGLHLSFNHLSGPIPMNLFKCPELKVLSLSYNHFEGTTPKEIGNLTMLETLYLGENNLKGEIPQQIGNLTLLKRLDFSTNKLTGKIPIEIGNLPKLEIFNFESNNISGHIPPGIFNSSTMRIIALDLNHLSGCLPWSTGLWLPKLERLLLGLNKLNGTIPTSISNASKLTDLDLSANSFSGYIPNDLGNLRDLHFLNLQFNNLASTPSSPKLSFLSSLASCKDLRVLQFTNNPLIDGELPISIGNLSISLQKLDAMDCNIGGNIPGEIGNLINLISLNIAHNELIGSIPTTIGRLEKLQGFSLEGNNLEGSIPSELCHLKILGFLYLTGNKFAGPIPECLGDLISLRHLYLDSNKFANSIPSTFTRLTDILQLNLSSNFLSGALPIDFGKWKVAIIIDFSENQLSSEIPKSIGDLEDLTYLSLSGNRLQGSIPELFGGLTELKFLDLSRNNFSGIIPKSLQKLLNLEYLNVSFNRLHGEIPTAGPFANYSIQSFMGNEELCGAPRLKLPPCKTNSAKHSRKATKLIEFILLPVGSTLLILALIVVFFQSRRKHSKQNIDRENSIGLAKWRRISYQELYQATNGFCESKLLGAGSFGSVYQGSLSDGLNIAIKVFNLEVEGSFKSFDIECEVLRNIRHRNLVKIISSCCNVDFKALVLEFMPSGSLEKWLYSHNYFLDILHRLNIMIDVASALEYLHHGQTIPMAHCDLKPSNVLLDEDMVAHLGDFGIAKLLGEEDSTVQTLTLATIGYMAPEYGTQGIVSIKSDVYSFGILLIETLTRKKPTDVMFVGEMSLKHWLTKSLPFALTQVIDANLLISSKEREHFAIKDCALSILQLALECSEELPEERIDMKIVVAKLKKIKIKFLKDSNKRA</sequence>
<evidence type="ECO:0000256" key="7">
    <source>
        <dbReference type="ARBA" id="ARBA00022614"/>
    </source>
</evidence>
<dbReference type="RefSeq" id="XP_017979767.1">
    <property type="nucleotide sequence ID" value="XM_018124278.1"/>
</dbReference>
<proteinExistence type="inferred from homology"/>
<dbReference type="Proteomes" id="UP000694886">
    <property type="component" value="Chromosome 7"/>
</dbReference>
<evidence type="ECO:0000256" key="22">
    <source>
        <dbReference type="SAM" id="Phobius"/>
    </source>
</evidence>
<keyword evidence="11" id="KW-0677">Repeat</keyword>
<dbReference type="Gramene" id="Tc07v2_t009090.1">
    <property type="protein sequence ID" value="Tc07v2_p009090.1"/>
    <property type="gene ID" value="Tc07v2_g009090"/>
</dbReference>
<organism evidence="24 25">
    <name type="scientific">Theobroma cacao</name>
    <name type="common">Cacao</name>
    <name type="synonym">Cocoa</name>
    <dbReference type="NCBI Taxonomy" id="3641"/>
    <lineage>
        <taxon>Eukaryota</taxon>
        <taxon>Viridiplantae</taxon>
        <taxon>Streptophyta</taxon>
        <taxon>Embryophyta</taxon>
        <taxon>Tracheophyta</taxon>
        <taxon>Spermatophyta</taxon>
        <taxon>Magnoliopsida</taxon>
        <taxon>eudicotyledons</taxon>
        <taxon>Gunneridae</taxon>
        <taxon>Pentapetalae</taxon>
        <taxon>rosids</taxon>
        <taxon>malvids</taxon>
        <taxon>Malvales</taxon>
        <taxon>Malvaceae</taxon>
        <taxon>Byttnerioideae</taxon>
        <taxon>Theobroma</taxon>
    </lineage>
</organism>
<keyword evidence="5" id="KW-0723">Serine/threonine-protein kinase</keyword>
<protein>
    <recommendedName>
        <fullName evidence="3">non-specific serine/threonine protein kinase</fullName>
        <ecNumber evidence="3">2.7.11.1</ecNumber>
    </recommendedName>
</protein>
<evidence type="ECO:0000256" key="21">
    <source>
        <dbReference type="PROSITE-ProRule" id="PRU10141"/>
    </source>
</evidence>
<evidence type="ECO:0000256" key="5">
    <source>
        <dbReference type="ARBA" id="ARBA00022527"/>
    </source>
</evidence>
<dbReference type="InterPro" id="IPR013210">
    <property type="entry name" value="LRR_N_plant-typ"/>
</dbReference>
<dbReference type="PANTHER" id="PTHR27008">
    <property type="entry name" value="OS04G0122200 PROTEIN"/>
    <property type="match status" value="1"/>
</dbReference>
<comment type="catalytic activity">
    <reaction evidence="20">
        <text>L-seryl-[protein] + ATP = O-phospho-L-seryl-[protein] + ADP + H(+)</text>
        <dbReference type="Rhea" id="RHEA:17989"/>
        <dbReference type="Rhea" id="RHEA-COMP:9863"/>
        <dbReference type="Rhea" id="RHEA-COMP:11604"/>
        <dbReference type="ChEBI" id="CHEBI:15378"/>
        <dbReference type="ChEBI" id="CHEBI:29999"/>
        <dbReference type="ChEBI" id="CHEBI:30616"/>
        <dbReference type="ChEBI" id="CHEBI:83421"/>
        <dbReference type="ChEBI" id="CHEBI:456216"/>
        <dbReference type="EC" id="2.7.11.1"/>
    </reaction>
</comment>
<dbReference type="InterPro" id="IPR001611">
    <property type="entry name" value="Leu-rich_rpt"/>
</dbReference>
<dbReference type="SUPFAM" id="SSF56112">
    <property type="entry name" value="Protein kinase-like (PK-like)"/>
    <property type="match status" value="1"/>
</dbReference>
<dbReference type="Gene3D" id="3.80.10.10">
    <property type="entry name" value="Ribonuclease Inhibitor"/>
    <property type="match status" value="4"/>
</dbReference>
<feature type="binding site" evidence="21">
    <location>
        <position position="884"/>
    </location>
    <ligand>
        <name>ATP</name>
        <dbReference type="ChEBI" id="CHEBI:30616"/>
    </ligand>
</feature>
<dbReference type="PROSITE" id="PS00107">
    <property type="entry name" value="PROTEIN_KINASE_ATP"/>
    <property type="match status" value="1"/>
</dbReference>
<evidence type="ECO:0000256" key="11">
    <source>
        <dbReference type="ARBA" id="ARBA00022737"/>
    </source>
</evidence>
<dbReference type="SMART" id="SM00220">
    <property type="entry name" value="S_TKc"/>
    <property type="match status" value="1"/>
</dbReference>
<dbReference type="SUPFAM" id="SSF52058">
    <property type="entry name" value="L domain-like"/>
    <property type="match status" value="2"/>
</dbReference>
<evidence type="ECO:0000256" key="13">
    <source>
        <dbReference type="ARBA" id="ARBA00022777"/>
    </source>
</evidence>
<dbReference type="GeneID" id="108660466"/>
<dbReference type="Pfam" id="PF13855">
    <property type="entry name" value="LRR_8"/>
    <property type="match status" value="2"/>
</dbReference>
<dbReference type="Gene3D" id="1.10.510.10">
    <property type="entry name" value="Transferase(Phosphotransferase) domain 1"/>
    <property type="match status" value="1"/>
</dbReference>
<evidence type="ECO:0000256" key="20">
    <source>
        <dbReference type="ARBA" id="ARBA00048679"/>
    </source>
</evidence>
<comment type="catalytic activity">
    <reaction evidence="19">
        <text>L-threonyl-[protein] + ATP = O-phospho-L-threonyl-[protein] + ADP + H(+)</text>
        <dbReference type="Rhea" id="RHEA:46608"/>
        <dbReference type="Rhea" id="RHEA-COMP:11060"/>
        <dbReference type="Rhea" id="RHEA-COMP:11605"/>
        <dbReference type="ChEBI" id="CHEBI:15378"/>
        <dbReference type="ChEBI" id="CHEBI:30013"/>
        <dbReference type="ChEBI" id="CHEBI:30616"/>
        <dbReference type="ChEBI" id="CHEBI:61977"/>
        <dbReference type="ChEBI" id="CHEBI:456216"/>
        <dbReference type="EC" id="2.7.11.1"/>
    </reaction>
</comment>
<evidence type="ECO:0000256" key="18">
    <source>
        <dbReference type="ARBA" id="ARBA00023180"/>
    </source>
</evidence>
<reference evidence="25" key="2">
    <citation type="submission" date="2025-08" db="UniProtKB">
        <authorList>
            <consortium name="RefSeq"/>
        </authorList>
    </citation>
    <scope>IDENTIFICATION</scope>
</reference>
<keyword evidence="13" id="KW-0418">Kinase</keyword>
<evidence type="ECO:0000256" key="15">
    <source>
        <dbReference type="ARBA" id="ARBA00022989"/>
    </source>
</evidence>
<dbReference type="FunFam" id="3.80.10.10:FF:000317">
    <property type="entry name" value="Inactive leucine-rich repeat receptor-like protein kinase"/>
    <property type="match status" value="1"/>
</dbReference>
<dbReference type="FunFam" id="1.10.510.10:FF:000358">
    <property type="entry name" value="Putative leucine-rich repeat receptor-like serine/threonine-protein kinase"/>
    <property type="match status" value="1"/>
</dbReference>
<evidence type="ECO:0000256" key="17">
    <source>
        <dbReference type="ARBA" id="ARBA00023170"/>
    </source>
</evidence>
<evidence type="ECO:0000256" key="6">
    <source>
        <dbReference type="ARBA" id="ARBA00022553"/>
    </source>
</evidence>
<evidence type="ECO:0000256" key="4">
    <source>
        <dbReference type="ARBA" id="ARBA00022475"/>
    </source>
</evidence>
<evidence type="ECO:0000259" key="23">
    <source>
        <dbReference type="PROSITE" id="PS50011"/>
    </source>
</evidence>
<feature type="domain" description="Protein kinase" evidence="23">
    <location>
        <begin position="856"/>
        <end position="1137"/>
    </location>
</feature>
<keyword evidence="17" id="KW-0675">Receptor</keyword>
<dbReference type="SUPFAM" id="SSF52047">
    <property type="entry name" value="RNI-like"/>
    <property type="match status" value="1"/>
</dbReference>
<dbReference type="Pfam" id="PF07714">
    <property type="entry name" value="PK_Tyr_Ser-Thr"/>
    <property type="match status" value="1"/>
</dbReference>
<dbReference type="InterPro" id="IPR000719">
    <property type="entry name" value="Prot_kinase_dom"/>
</dbReference>
<dbReference type="FunFam" id="3.80.10.10:FF:000363">
    <property type="entry name" value="Leucine-rich repeat family protein"/>
    <property type="match status" value="1"/>
</dbReference>
<dbReference type="FunFam" id="3.80.10.10:FF:000095">
    <property type="entry name" value="LRR receptor-like serine/threonine-protein kinase GSO1"/>
    <property type="match status" value="1"/>
</dbReference>
<dbReference type="EC" id="2.7.11.1" evidence="3"/>
<feature type="transmembrane region" description="Helical" evidence="22">
    <location>
        <begin position="797"/>
        <end position="819"/>
    </location>
</feature>
<keyword evidence="18" id="KW-0325">Glycoprotein</keyword>
<evidence type="ECO:0000256" key="9">
    <source>
        <dbReference type="ARBA" id="ARBA00022692"/>
    </source>
</evidence>
<keyword evidence="6" id="KW-0597">Phosphoprotein</keyword>
<evidence type="ECO:0000256" key="2">
    <source>
        <dbReference type="ARBA" id="ARBA00008684"/>
    </source>
</evidence>
<dbReference type="InterPro" id="IPR017441">
    <property type="entry name" value="Protein_kinase_ATP_BS"/>
</dbReference>
<evidence type="ECO:0000256" key="10">
    <source>
        <dbReference type="ARBA" id="ARBA00022729"/>
    </source>
</evidence>
<reference evidence="24" key="1">
    <citation type="journal article" date="1997" name="Nucleic Acids Res.">
        <title>tRNAscan-SE: a program for improved detection of transfer RNA genes in genomic sequence.</title>
        <authorList>
            <person name="Lowe T.M."/>
            <person name="Eddy S.R."/>
        </authorList>
    </citation>
    <scope>NUCLEOTIDE SEQUENCE [LARGE SCALE GENOMIC DNA]</scope>
    <source>
        <strain evidence="24">r\B97-61/B2</strain>
    </source>
</reference>
<dbReference type="Pfam" id="PF00560">
    <property type="entry name" value="LRR_1"/>
    <property type="match status" value="9"/>
</dbReference>
<keyword evidence="14 21" id="KW-0067">ATP-binding</keyword>
<keyword evidence="16 22" id="KW-0472">Membrane</keyword>
<dbReference type="GO" id="GO:0005886">
    <property type="term" value="C:plasma membrane"/>
    <property type="evidence" value="ECO:0007669"/>
    <property type="project" value="UniProtKB-SubCell"/>
</dbReference>
<dbReference type="InterPro" id="IPR003591">
    <property type="entry name" value="Leu-rich_rpt_typical-subtyp"/>
</dbReference>
<evidence type="ECO:0000256" key="19">
    <source>
        <dbReference type="ARBA" id="ARBA00047899"/>
    </source>
</evidence>
<dbReference type="PROSITE" id="PS51450">
    <property type="entry name" value="LRR"/>
    <property type="match status" value="2"/>
</dbReference>
<dbReference type="InterPro" id="IPR001245">
    <property type="entry name" value="Ser-Thr/Tyr_kinase_cat_dom"/>
</dbReference>
<keyword evidence="4" id="KW-1003">Cell membrane</keyword>
<dbReference type="GO" id="GO:0004674">
    <property type="term" value="F:protein serine/threonine kinase activity"/>
    <property type="evidence" value="ECO:0007669"/>
    <property type="project" value="UniProtKB-KW"/>
</dbReference>
<evidence type="ECO:0000256" key="12">
    <source>
        <dbReference type="ARBA" id="ARBA00022741"/>
    </source>
</evidence>
<dbReference type="Pfam" id="PF08263">
    <property type="entry name" value="LRRNT_2"/>
    <property type="match status" value="1"/>
</dbReference>